<dbReference type="AlphaFoldDB" id="E2ZF36"/>
<dbReference type="Pfam" id="PF00534">
    <property type="entry name" value="Glycos_transf_1"/>
    <property type="match status" value="1"/>
</dbReference>
<gene>
    <name evidence="2" type="ORF">HMPREF9436_00265</name>
</gene>
<accession>E2ZF36</accession>
<name>E2ZF36_9FIRM</name>
<dbReference type="HOGENOM" id="CLU_009583_2_2_9"/>
<organism evidence="2 3">
    <name type="scientific">Faecalibacterium cf. prausnitzii KLE1255</name>
    <dbReference type="NCBI Taxonomy" id="748224"/>
    <lineage>
        <taxon>Bacteria</taxon>
        <taxon>Bacillati</taxon>
        <taxon>Bacillota</taxon>
        <taxon>Clostridia</taxon>
        <taxon>Eubacteriales</taxon>
        <taxon>Oscillospiraceae</taxon>
        <taxon>Faecalibacterium</taxon>
    </lineage>
</organism>
<proteinExistence type="predicted"/>
<dbReference type="STRING" id="748224.HMPREF9436_00265"/>
<dbReference type="OrthoDB" id="9804196at2"/>
<sequence>MERKEIIVVTNPMIAANRSAEVTLSKFLRVIKPSVKSIEVIGGNLGVEKDLSDVVLTSFSIIRYPNKLKRLLTIVGIQLKMMKSIISHGKKNQPVYFWIADKMILPYFAAKLKKMEVNYFIYGNVEKEGVKSKFTELSGRLIRYMASHADYVCMESPSVKKEWPGLAVKKEKIIHLYTDIVVEPEYKDRTKILGMVCRLTPGKHIVESIEAMVRIHKNHADWILEIIGSGKQEEECKALIRKYNAESCIHMLGWVEHSELQNYVAKWKYLLFPTDTEGMPNGLIEMMGSGIPAIASPVGGISDIIQDGENGLLLMDCSVEIIAKSIESAIAVSEENYRLMAASAYKEISENFTLSAAQKAGSKYL</sequence>
<dbReference type="EMBL" id="AECU01000025">
    <property type="protein sequence ID" value="EFQ08156.1"/>
    <property type="molecule type" value="Genomic_DNA"/>
</dbReference>
<dbReference type="Proteomes" id="UP000006028">
    <property type="component" value="Unassembled WGS sequence"/>
</dbReference>
<dbReference type="GO" id="GO:0016757">
    <property type="term" value="F:glycosyltransferase activity"/>
    <property type="evidence" value="ECO:0007669"/>
    <property type="project" value="UniProtKB-KW"/>
</dbReference>
<dbReference type="EC" id="2.4.-.-" evidence="2"/>
<keyword evidence="2" id="KW-0808">Transferase</keyword>
<dbReference type="RefSeq" id="WP_005937769.1">
    <property type="nucleotide sequence ID" value="NZ_GL538237.1"/>
</dbReference>
<evidence type="ECO:0000313" key="3">
    <source>
        <dbReference type="Proteomes" id="UP000006028"/>
    </source>
</evidence>
<dbReference type="PANTHER" id="PTHR45947">
    <property type="entry name" value="SULFOQUINOVOSYL TRANSFERASE SQD2"/>
    <property type="match status" value="1"/>
</dbReference>
<dbReference type="Gene3D" id="3.40.50.2000">
    <property type="entry name" value="Glycogen Phosphorylase B"/>
    <property type="match status" value="2"/>
</dbReference>
<dbReference type="InterPro" id="IPR001296">
    <property type="entry name" value="Glyco_trans_1"/>
</dbReference>
<protein>
    <submittedName>
        <fullName evidence="2">Glycosyltransferase, group 1 family protein</fullName>
        <ecNumber evidence="2">2.4.-.-</ecNumber>
    </submittedName>
</protein>
<dbReference type="SUPFAM" id="SSF53756">
    <property type="entry name" value="UDP-Glycosyltransferase/glycogen phosphorylase"/>
    <property type="match status" value="1"/>
</dbReference>
<dbReference type="InterPro" id="IPR050194">
    <property type="entry name" value="Glycosyltransferase_grp1"/>
</dbReference>
<evidence type="ECO:0000313" key="2">
    <source>
        <dbReference type="EMBL" id="EFQ08156.1"/>
    </source>
</evidence>
<keyword evidence="2" id="KW-0328">Glycosyltransferase</keyword>
<dbReference type="CDD" id="cd03801">
    <property type="entry name" value="GT4_PimA-like"/>
    <property type="match status" value="1"/>
</dbReference>
<comment type="caution">
    <text evidence="2">The sequence shown here is derived from an EMBL/GenBank/DDBJ whole genome shotgun (WGS) entry which is preliminary data.</text>
</comment>
<dbReference type="BioCyc" id="FCF748224-HMP:GTSS-1588-MONOMER"/>
<reference evidence="2 3" key="1">
    <citation type="submission" date="2010-08" db="EMBL/GenBank/DDBJ databases">
        <authorList>
            <person name="Weinstock G."/>
            <person name="Sodergren E."/>
            <person name="Clifton S."/>
            <person name="Fulton L."/>
            <person name="Fulton B."/>
            <person name="Courtney L."/>
            <person name="Fronick C."/>
            <person name="Harrison M."/>
            <person name="Strong C."/>
            <person name="Farmer C."/>
            <person name="Delahaunty K."/>
            <person name="Markovic C."/>
            <person name="Hall O."/>
            <person name="Minx P."/>
            <person name="Tomlinson C."/>
            <person name="Mitreva M."/>
            <person name="Hou S."/>
            <person name="Chen J."/>
            <person name="Wollam A."/>
            <person name="Pepin K.H."/>
            <person name="Johnson M."/>
            <person name="Bhonagiri V."/>
            <person name="Zhang X."/>
            <person name="Suruliraj S."/>
            <person name="Warren W."/>
            <person name="Chinwalla A."/>
            <person name="Mardis E.R."/>
            <person name="Wilson R.K."/>
        </authorList>
    </citation>
    <scope>NUCLEOTIDE SEQUENCE [LARGE SCALE GENOMIC DNA]</scope>
    <source>
        <strain evidence="2 3">KLE1255</strain>
    </source>
</reference>
<dbReference type="eggNOG" id="COG0438">
    <property type="taxonomic scope" value="Bacteria"/>
</dbReference>
<dbReference type="PANTHER" id="PTHR45947:SF3">
    <property type="entry name" value="SULFOQUINOVOSYL TRANSFERASE SQD2"/>
    <property type="match status" value="1"/>
</dbReference>
<evidence type="ECO:0000259" key="1">
    <source>
        <dbReference type="Pfam" id="PF00534"/>
    </source>
</evidence>
<feature type="domain" description="Glycosyl transferase family 1" evidence="1">
    <location>
        <begin position="187"/>
        <end position="336"/>
    </location>
</feature>